<organism evidence="1 2">
    <name type="scientific">Ladona fulva</name>
    <name type="common">Scarce chaser dragonfly</name>
    <name type="synonym">Libellula fulva</name>
    <dbReference type="NCBI Taxonomy" id="123851"/>
    <lineage>
        <taxon>Eukaryota</taxon>
        <taxon>Metazoa</taxon>
        <taxon>Ecdysozoa</taxon>
        <taxon>Arthropoda</taxon>
        <taxon>Hexapoda</taxon>
        <taxon>Insecta</taxon>
        <taxon>Pterygota</taxon>
        <taxon>Palaeoptera</taxon>
        <taxon>Odonata</taxon>
        <taxon>Epiprocta</taxon>
        <taxon>Anisoptera</taxon>
        <taxon>Libelluloidea</taxon>
        <taxon>Libellulidae</taxon>
        <taxon>Ladona</taxon>
    </lineage>
</organism>
<dbReference type="EMBL" id="KZ309864">
    <property type="protein sequence ID" value="KAG8239719.1"/>
    <property type="molecule type" value="Genomic_DNA"/>
</dbReference>
<name>A0A8K0PDW3_LADFU</name>
<gene>
    <name evidence="1" type="ORF">J437_LFUL019157</name>
</gene>
<reference evidence="1" key="2">
    <citation type="submission" date="2017-10" db="EMBL/GenBank/DDBJ databases">
        <title>Ladona fulva Genome sequencing and assembly.</title>
        <authorList>
            <person name="Murali S."/>
            <person name="Richards S."/>
            <person name="Bandaranaike D."/>
            <person name="Bellair M."/>
            <person name="Blankenburg K."/>
            <person name="Chao H."/>
            <person name="Dinh H."/>
            <person name="Doddapaneni H."/>
            <person name="Dugan-Rocha S."/>
            <person name="Elkadiri S."/>
            <person name="Gnanaolivu R."/>
            <person name="Hernandez B."/>
            <person name="Skinner E."/>
            <person name="Javaid M."/>
            <person name="Lee S."/>
            <person name="Li M."/>
            <person name="Ming W."/>
            <person name="Munidasa M."/>
            <person name="Muniz J."/>
            <person name="Nguyen L."/>
            <person name="Hughes D."/>
            <person name="Osuji N."/>
            <person name="Pu L.-L."/>
            <person name="Puazo M."/>
            <person name="Qu C."/>
            <person name="Quiroz J."/>
            <person name="Raj R."/>
            <person name="Weissenberger G."/>
            <person name="Xin Y."/>
            <person name="Zou X."/>
            <person name="Han Y."/>
            <person name="Worley K."/>
            <person name="Muzny D."/>
            <person name="Gibbs R."/>
        </authorList>
    </citation>
    <scope>NUCLEOTIDE SEQUENCE</scope>
    <source>
        <strain evidence="1">Sampled in the wild</strain>
    </source>
</reference>
<dbReference type="Proteomes" id="UP000792457">
    <property type="component" value="Unassembled WGS sequence"/>
</dbReference>
<proteinExistence type="predicted"/>
<accession>A0A8K0PDW3</accession>
<keyword evidence="2" id="KW-1185">Reference proteome</keyword>
<sequence>MRKMCAKLVPKLLTDDQKNHQVTVATELLKQVELNIFWTISLVGMKHETKCQSSEWPVLGRLKPPKTRALAEVPVEAFQDAYCAWQCLACQALPPHTFSRRAWKKCVDAQGNYFEEK</sequence>
<comment type="caution">
    <text evidence="1">The sequence shown here is derived from an EMBL/GenBank/DDBJ whole genome shotgun (WGS) entry which is preliminary data.</text>
</comment>
<protein>
    <submittedName>
        <fullName evidence="1">Uncharacterized protein</fullName>
    </submittedName>
</protein>
<dbReference type="OrthoDB" id="8189655at2759"/>
<evidence type="ECO:0000313" key="2">
    <source>
        <dbReference type="Proteomes" id="UP000792457"/>
    </source>
</evidence>
<dbReference type="AlphaFoldDB" id="A0A8K0PDW3"/>
<evidence type="ECO:0000313" key="1">
    <source>
        <dbReference type="EMBL" id="KAG8239719.1"/>
    </source>
</evidence>
<reference evidence="1" key="1">
    <citation type="submission" date="2013-04" db="EMBL/GenBank/DDBJ databases">
        <authorList>
            <person name="Qu J."/>
            <person name="Murali S.C."/>
            <person name="Bandaranaike D."/>
            <person name="Bellair M."/>
            <person name="Blankenburg K."/>
            <person name="Chao H."/>
            <person name="Dinh H."/>
            <person name="Doddapaneni H."/>
            <person name="Downs B."/>
            <person name="Dugan-Rocha S."/>
            <person name="Elkadiri S."/>
            <person name="Gnanaolivu R.D."/>
            <person name="Hernandez B."/>
            <person name="Javaid M."/>
            <person name="Jayaseelan J.C."/>
            <person name="Lee S."/>
            <person name="Li M."/>
            <person name="Ming W."/>
            <person name="Munidasa M."/>
            <person name="Muniz J."/>
            <person name="Nguyen L."/>
            <person name="Ongeri F."/>
            <person name="Osuji N."/>
            <person name="Pu L.-L."/>
            <person name="Puazo M."/>
            <person name="Qu C."/>
            <person name="Quiroz J."/>
            <person name="Raj R."/>
            <person name="Weissenberger G."/>
            <person name="Xin Y."/>
            <person name="Zou X."/>
            <person name="Han Y."/>
            <person name="Richards S."/>
            <person name="Worley K."/>
            <person name="Muzny D."/>
            <person name="Gibbs R."/>
        </authorList>
    </citation>
    <scope>NUCLEOTIDE SEQUENCE</scope>
    <source>
        <strain evidence="1">Sampled in the wild</strain>
    </source>
</reference>